<evidence type="ECO:0000256" key="19">
    <source>
        <dbReference type="ARBA" id="ARBA00051243"/>
    </source>
</evidence>
<dbReference type="Proteomes" id="UP000694402">
    <property type="component" value="Unassembled WGS sequence"/>
</dbReference>
<evidence type="ECO:0000259" key="27">
    <source>
        <dbReference type="PROSITE" id="PS50011"/>
    </source>
</evidence>
<evidence type="ECO:0000256" key="25">
    <source>
        <dbReference type="SAM" id="MobiDB-lite"/>
    </source>
</evidence>
<evidence type="ECO:0000256" key="5">
    <source>
        <dbReference type="ARBA" id="ARBA00022692"/>
    </source>
</evidence>
<reference evidence="29" key="3">
    <citation type="submission" date="2025-09" db="UniProtKB">
        <authorList>
            <consortium name="Ensembl"/>
        </authorList>
    </citation>
    <scope>IDENTIFICATION</scope>
</reference>
<dbReference type="Gene3D" id="2.60.40.10">
    <property type="entry name" value="Immunoglobulins"/>
    <property type="match status" value="3"/>
</dbReference>
<protein>
    <recommendedName>
        <fullName evidence="20">Fibroblast growth factor receptor</fullName>
        <ecNumber evidence="20">2.7.10.1</ecNumber>
    </recommendedName>
</protein>
<dbReference type="InterPro" id="IPR036179">
    <property type="entry name" value="Ig-like_dom_sf"/>
</dbReference>
<dbReference type="GO" id="GO:0006915">
    <property type="term" value="P:apoptotic process"/>
    <property type="evidence" value="ECO:0007669"/>
    <property type="project" value="UniProtKB-KW"/>
</dbReference>
<accession>A0AAZ3RJL9</accession>
<dbReference type="Pfam" id="PF07714">
    <property type="entry name" value="PK_Tyr_Ser-Thr"/>
    <property type="match status" value="1"/>
</dbReference>
<keyword evidence="30" id="KW-1185">Reference proteome</keyword>
<evidence type="ECO:0000256" key="22">
    <source>
        <dbReference type="PIRSR" id="PIRSR000628-2"/>
    </source>
</evidence>
<feature type="compositionally biased region" description="Low complexity" evidence="25">
    <location>
        <begin position="784"/>
        <end position="795"/>
    </location>
</feature>
<dbReference type="InterPro" id="IPR000719">
    <property type="entry name" value="Prot_kinase_dom"/>
</dbReference>
<dbReference type="InterPro" id="IPR050122">
    <property type="entry name" value="RTK"/>
</dbReference>
<evidence type="ECO:0000256" key="2">
    <source>
        <dbReference type="ARBA" id="ARBA00022475"/>
    </source>
</evidence>
<keyword evidence="16 20" id="KW-0675">Receptor</keyword>
<evidence type="ECO:0000256" key="16">
    <source>
        <dbReference type="ARBA" id="ARBA00023170"/>
    </source>
</evidence>
<dbReference type="FunFam" id="2.60.40.10:FF:000423">
    <property type="entry name" value="Fibroblast growth factor receptor"/>
    <property type="match status" value="1"/>
</dbReference>
<dbReference type="GO" id="GO:0005886">
    <property type="term" value="C:plasma membrane"/>
    <property type="evidence" value="ECO:0007669"/>
    <property type="project" value="UniProtKB-SubCell"/>
</dbReference>
<evidence type="ECO:0000256" key="7">
    <source>
        <dbReference type="ARBA" id="ARBA00022729"/>
    </source>
</evidence>
<dbReference type="SMART" id="SM00219">
    <property type="entry name" value="TyrKc"/>
    <property type="match status" value="1"/>
</dbReference>
<dbReference type="InterPro" id="IPR020635">
    <property type="entry name" value="Tyr_kinase_cat_dom"/>
</dbReference>
<dbReference type="InterPro" id="IPR008266">
    <property type="entry name" value="Tyr_kinase_AS"/>
</dbReference>
<feature type="region of interest" description="Disordered" evidence="25">
    <location>
        <begin position="133"/>
        <end position="161"/>
    </location>
</feature>
<evidence type="ECO:0000256" key="17">
    <source>
        <dbReference type="ARBA" id="ARBA00023180"/>
    </source>
</evidence>
<evidence type="ECO:0000259" key="28">
    <source>
        <dbReference type="PROSITE" id="PS50835"/>
    </source>
</evidence>
<dbReference type="GO" id="GO:0017134">
    <property type="term" value="F:fibroblast growth factor binding"/>
    <property type="evidence" value="ECO:0007669"/>
    <property type="project" value="TreeGrafter"/>
</dbReference>
<feature type="binding site" evidence="22">
    <location>
        <begin position="486"/>
        <end position="492"/>
    </location>
    <ligand>
        <name>ATP</name>
        <dbReference type="ChEBI" id="CHEBI:30616"/>
    </ligand>
</feature>
<dbReference type="Gene3D" id="3.30.200.20">
    <property type="entry name" value="Phosphorylase Kinase, domain 1"/>
    <property type="match status" value="1"/>
</dbReference>
<name>A0AAZ3RJL9_ONCTS</name>
<dbReference type="InterPro" id="IPR011009">
    <property type="entry name" value="Kinase-like_dom_sf"/>
</dbReference>
<keyword evidence="6" id="KW-0053">Apoptosis</keyword>
<keyword evidence="12 26" id="KW-1133">Transmembrane helix</keyword>
<organism evidence="29 30">
    <name type="scientific">Oncorhynchus tshawytscha</name>
    <name type="common">Chinook salmon</name>
    <name type="synonym">Salmo tshawytscha</name>
    <dbReference type="NCBI Taxonomy" id="74940"/>
    <lineage>
        <taxon>Eukaryota</taxon>
        <taxon>Metazoa</taxon>
        <taxon>Chordata</taxon>
        <taxon>Craniata</taxon>
        <taxon>Vertebrata</taxon>
        <taxon>Euteleostomi</taxon>
        <taxon>Actinopterygii</taxon>
        <taxon>Neopterygii</taxon>
        <taxon>Teleostei</taxon>
        <taxon>Protacanthopterygii</taxon>
        <taxon>Salmoniformes</taxon>
        <taxon>Salmonidae</taxon>
        <taxon>Salmoninae</taxon>
        <taxon>Oncorhynchus</taxon>
    </lineage>
</organism>
<dbReference type="SMART" id="SM00408">
    <property type="entry name" value="IGc2"/>
    <property type="match status" value="3"/>
</dbReference>
<feature type="binding site" evidence="22 24">
    <location>
        <position position="516"/>
    </location>
    <ligand>
        <name>ATP</name>
        <dbReference type="ChEBI" id="CHEBI:30616"/>
    </ligand>
</feature>
<dbReference type="GO" id="GO:0005524">
    <property type="term" value="F:ATP binding"/>
    <property type="evidence" value="ECO:0007669"/>
    <property type="project" value="UniProtKB-UniRule"/>
</dbReference>
<evidence type="ECO:0000256" key="26">
    <source>
        <dbReference type="SAM" id="Phobius"/>
    </source>
</evidence>
<evidence type="ECO:0000313" key="29">
    <source>
        <dbReference type="Ensembl" id="ENSOTSP00005141802.1"/>
    </source>
</evidence>
<evidence type="ECO:0000256" key="3">
    <source>
        <dbReference type="ARBA" id="ARBA00022553"/>
    </source>
</evidence>
<feature type="compositionally biased region" description="Polar residues" evidence="25">
    <location>
        <begin position="805"/>
        <end position="814"/>
    </location>
</feature>
<keyword evidence="7" id="KW-0732">Signal</keyword>
<dbReference type="AlphaFoldDB" id="A0AAZ3RJL9"/>
<dbReference type="Ensembl" id="ENSOTST00005138553.1">
    <property type="protein sequence ID" value="ENSOTSP00005141802.1"/>
    <property type="gene ID" value="ENSOTSG00005063282.1"/>
</dbReference>
<keyword evidence="9 20" id="KW-0547">Nucleotide-binding</keyword>
<dbReference type="CDD" id="cd05857">
    <property type="entry name" value="IgI_2_FGFR"/>
    <property type="match status" value="1"/>
</dbReference>
<dbReference type="InterPro" id="IPR003598">
    <property type="entry name" value="Ig_sub2"/>
</dbReference>
<feature type="binding site" evidence="22">
    <location>
        <begin position="564"/>
        <end position="566"/>
    </location>
    <ligand>
        <name>ATP</name>
        <dbReference type="ChEBI" id="CHEBI:30616"/>
    </ligand>
</feature>
<dbReference type="GO" id="GO:0005007">
    <property type="term" value="F:fibroblast growth factor receptor activity"/>
    <property type="evidence" value="ECO:0007669"/>
    <property type="project" value="InterPro"/>
</dbReference>
<evidence type="ECO:0000256" key="21">
    <source>
        <dbReference type="PIRSR" id="PIRSR000628-1"/>
    </source>
</evidence>
<reference evidence="30" key="1">
    <citation type="journal article" date="2018" name="PLoS ONE">
        <title>Chinook salmon (Oncorhynchus tshawytscha) genome and transcriptome.</title>
        <authorList>
            <person name="Christensen K.A."/>
            <person name="Leong J.S."/>
            <person name="Sakhrani D."/>
            <person name="Biagi C.A."/>
            <person name="Minkley D.R."/>
            <person name="Withler R.E."/>
            <person name="Rondeau E.B."/>
            <person name="Koop B.F."/>
            <person name="Devlin R.H."/>
        </authorList>
    </citation>
    <scope>NUCLEOTIDE SEQUENCE [LARGE SCALE GENOMIC DNA]</scope>
</reference>
<feature type="disulfide bond" evidence="23">
    <location>
        <begin position="183"/>
        <end position="235"/>
    </location>
</feature>
<dbReference type="InterPro" id="IPR017441">
    <property type="entry name" value="Protein_kinase_ATP_BS"/>
</dbReference>
<keyword evidence="4 20" id="KW-0808">Transferase</keyword>
<feature type="domain" description="Ig-like" evidence="28">
    <location>
        <begin position="30"/>
        <end position="122"/>
    </location>
</feature>
<comment type="catalytic activity">
    <reaction evidence="19 20">
        <text>L-tyrosyl-[protein] + ATP = O-phospho-L-tyrosyl-[protein] + ADP + H(+)</text>
        <dbReference type="Rhea" id="RHEA:10596"/>
        <dbReference type="Rhea" id="RHEA-COMP:10136"/>
        <dbReference type="Rhea" id="RHEA-COMP:20101"/>
        <dbReference type="ChEBI" id="CHEBI:15378"/>
        <dbReference type="ChEBI" id="CHEBI:30616"/>
        <dbReference type="ChEBI" id="CHEBI:46858"/>
        <dbReference type="ChEBI" id="CHEBI:61978"/>
        <dbReference type="ChEBI" id="CHEBI:456216"/>
        <dbReference type="EC" id="2.7.10.1"/>
    </reaction>
</comment>
<dbReference type="InterPro" id="IPR013783">
    <property type="entry name" value="Ig-like_fold"/>
</dbReference>
<dbReference type="PROSITE" id="PS00109">
    <property type="entry name" value="PROTEIN_KINASE_TYR"/>
    <property type="match status" value="1"/>
</dbReference>
<evidence type="ECO:0000256" key="18">
    <source>
        <dbReference type="ARBA" id="ARBA00023319"/>
    </source>
</evidence>
<dbReference type="InterPro" id="IPR001245">
    <property type="entry name" value="Ser-Thr/Tyr_kinase_cat_dom"/>
</dbReference>
<dbReference type="GO" id="GO:0008284">
    <property type="term" value="P:positive regulation of cell population proliferation"/>
    <property type="evidence" value="ECO:0007669"/>
    <property type="project" value="InterPro"/>
</dbReference>
<dbReference type="EC" id="2.7.10.1" evidence="20"/>
<evidence type="ECO:0000256" key="24">
    <source>
        <dbReference type="PROSITE-ProRule" id="PRU10141"/>
    </source>
</evidence>
<keyword evidence="10 20" id="KW-0418">Kinase</keyword>
<feature type="disulfide bond" evidence="23">
    <location>
        <begin position="76"/>
        <end position="122"/>
    </location>
</feature>
<comment type="similarity">
    <text evidence="20">Belongs to the protein kinase superfamily. Tyr protein kinase family. Fibroblast growth factor receptor subfamily.</text>
</comment>
<dbReference type="Pfam" id="PF13927">
    <property type="entry name" value="Ig_3"/>
    <property type="match status" value="2"/>
</dbReference>
<evidence type="ECO:0000256" key="9">
    <source>
        <dbReference type="ARBA" id="ARBA00022741"/>
    </source>
</evidence>
<dbReference type="FunFam" id="3.30.200.20:FF:000011">
    <property type="entry name" value="Fibroblast growth factor receptor"/>
    <property type="match status" value="1"/>
</dbReference>
<evidence type="ECO:0000256" key="12">
    <source>
        <dbReference type="ARBA" id="ARBA00022989"/>
    </source>
</evidence>
<dbReference type="CDD" id="cd05100">
    <property type="entry name" value="PTKc_FGFR3"/>
    <property type="match status" value="1"/>
</dbReference>
<dbReference type="PROSITE" id="PS50835">
    <property type="entry name" value="IG_LIKE"/>
    <property type="match status" value="3"/>
</dbReference>
<dbReference type="SUPFAM" id="SSF56112">
    <property type="entry name" value="Protein kinase-like (PK-like)"/>
    <property type="match status" value="1"/>
</dbReference>
<evidence type="ECO:0000256" key="15">
    <source>
        <dbReference type="ARBA" id="ARBA00023157"/>
    </source>
</evidence>
<keyword evidence="14 20" id="KW-0829">Tyrosine-protein kinase</keyword>
<dbReference type="Gene3D" id="1.10.510.10">
    <property type="entry name" value="Transferase(Phosphotransferase) domain 1"/>
    <property type="match status" value="1"/>
</dbReference>
<keyword evidence="11 20" id="KW-0067">ATP-binding</keyword>
<dbReference type="GeneTree" id="ENSGT00940000159880"/>
<dbReference type="PANTHER" id="PTHR24416">
    <property type="entry name" value="TYROSINE-PROTEIN KINASE RECEPTOR"/>
    <property type="match status" value="1"/>
</dbReference>
<keyword evidence="5 26" id="KW-0812">Transmembrane</keyword>
<dbReference type="PRINTS" id="PR00109">
    <property type="entry name" value="TYRKINASE"/>
</dbReference>
<gene>
    <name evidence="29" type="primary">FGFR3</name>
</gene>
<dbReference type="Pfam" id="PF07679">
    <property type="entry name" value="I-set"/>
    <property type="match status" value="1"/>
</dbReference>
<dbReference type="InterPro" id="IPR013098">
    <property type="entry name" value="Ig_I-set"/>
</dbReference>
<feature type="binding site" evidence="22">
    <location>
        <position position="570"/>
    </location>
    <ligand>
        <name>ATP</name>
        <dbReference type="ChEBI" id="CHEBI:30616"/>
    </ligand>
</feature>
<feature type="compositionally biased region" description="Acidic residues" evidence="25">
    <location>
        <begin position="139"/>
        <end position="153"/>
    </location>
</feature>
<dbReference type="InterPro" id="IPR016248">
    <property type="entry name" value="FGF_rcpt_fam"/>
</dbReference>
<evidence type="ECO:0000256" key="23">
    <source>
        <dbReference type="PIRSR" id="PIRSR000628-3"/>
    </source>
</evidence>
<feature type="domain" description="Ig-like" evidence="28">
    <location>
        <begin position="260"/>
        <end position="362"/>
    </location>
</feature>
<evidence type="ECO:0000256" key="13">
    <source>
        <dbReference type="ARBA" id="ARBA00023136"/>
    </source>
</evidence>
<evidence type="ECO:0000256" key="11">
    <source>
        <dbReference type="ARBA" id="ARBA00022840"/>
    </source>
</evidence>
<dbReference type="SUPFAM" id="SSF48726">
    <property type="entry name" value="Immunoglobulin"/>
    <property type="match status" value="3"/>
</dbReference>
<dbReference type="GO" id="GO:0043410">
    <property type="term" value="P:positive regulation of MAPK cascade"/>
    <property type="evidence" value="ECO:0007669"/>
    <property type="project" value="TreeGrafter"/>
</dbReference>
<evidence type="ECO:0000256" key="4">
    <source>
        <dbReference type="ARBA" id="ARBA00022679"/>
    </source>
</evidence>
<keyword evidence="13 20" id="KW-0472">Membrane</keyword>
<feature type="disulfide bond" evidence="23">
    <location>
        <begin position="282"/>
        <end position="346"/>
    </location>
</feature>
<dbReference type="PIRSF" id="PIRSF000628">
    <property type="entry name" value="FGFR"/>
    <property type="match status" value="1"/>
</dbReference>
<keyword evidence="18" id="KW-0393">Immunoglobulin domain</keyword>
<dbReference type="PANTHER" id="PTHR24416:SF505">
    <property type="entry name" value="FIBROBLAST GROWTH FACTOR RECEPTOR 3"/>
    <property type="match status" value="1"/>
</dbReference>
<evidence type="ECO:0000256" key="8">
    <source>
        <dbReference type="ARBA" id="ARBA00022737"/>
    </source>
</evidence>
<keyword evidence="17" id="KW-0325">Glycoprotein</keyword>
<dbReference type="FunFam" id="2.60.40.10:FF:000020">
    <property type="entry name" value="Fibroblast growth factor receptor"/>
    <property type="match status" value="1"/>
</dbReference>
<dbReference type="FunFam" id="2.60.40.10:FF:000016">
    <property type="entry name" value="Fibroblast growth factor receptor"/>
    <property type="match status" value="1"/>
</dbReference>
<feature type="region of interest" description="Disordered" evidence="25">
    <location>
        <begin position="784"/>
        <end position="814"/>
    </location>
</feature>
<dbReference type="GO" id="GO:1902036">
    <property type="term" value="P:regulation of hematopoietic stem cell differentiation"/>
    <property type="evidence" value="ECO:0007669"/>
    <property type="project" value="UniProtKB-ARBA"/>
</dbReference>
<evidence type="ECO:0000256" key="20">
    <source>
        <dbReference type="PIRNR" id="PIRNR000628"/>
    </source>
</evidence>
<feature type="transmembrane region" description="Helical" evidence="26">
    <location>
        <begin position="384"/>
        <end position="404"/>
    </location>
</feature>
<reference evidence="29" key="2">
    <citation type="submission" date="2025-08" db="UniProtKB">
        <authorList>
            <consortium name="Ensembl"/>
        </authorList>
    </citation>
    <scope>IDENTIFICATION</scope>
</reference>
<keyword evidence="15 23" id="KW-1015">Disulfide bond</keyword>
<comment type="subcellular location">
    <subcellularLocation>
        <location evidence="1">Cell membrane</location>
        <topology evidence="1">Single-pass type I membrane protein</topology>
    </subcellularLocation>
</comment>
<feature type="active site" description="Proton acceptor" evidence="21">
    <location>
        <position position="625"/>
    </location>
</feature>
<keyword evidence="3" id="KW-0597">Phosphoprotein</keyword>
<feature type="domain" description="Ig-like" evidence="28">
    <location>
        <begin position="163"/>
        <end position="251"/>
    </location>
</feature>
<evidence type="ECO:0000256" key="1">
    <source>
        <dbReference type="ARBA" id="ARBA00004251"/>
    </source>
</evidence>
<dbReference type="GO" id="GO:0043235">
    <property type="term" value="C:receptor complex"/>
    <property type="evidence" value="ECO:0007669"/>
    <property type="project" value="TreeGrafter"/>
</dbReference>
<sequence length="814" mass="90795">MLKVLGRTLCLTNNHCLLIKTGIGRTPSEPFFYKSVTLSDYVVSTGDTLDLACLSLYSVFLEDYVVSTGDTLDLSCNPNGPAQAVLWFKDGSGLLPSNRTRVDQRVLRIINVSYEDSGMYSCHNVFMSVSVPTDSLSSGDDEDHDEDWDDTGNGDEGPYWTRPDRMEKKLLAIPAANTVKFRCAAAGNPTPSIHWLKNGKEFKGEQRMGGIKLRHQQWSLVMESAVPSDRGNYTCVVQNKYGTITHSYQLDVLERSPHRPILQAGLPANQTVVLGSNVEFHCKVYSDAQPHIQWLKHIEVNGSRYGPDGVPYVNILKTAGINTTDKELESLFLTNVSLEDAGEYTCLAGNSIGYAYHSAWLTVLPAVEMIVQADLGPSDDYADILIYVTGCVLFILAVVIIILCRMRMSTQKTLPSPPIQKLSKFPLKRQVSLESNSSMNSNTPLVRIARLSSSDGPMLSNVLELELPSDPKWEFSRTRLTLGKPLGEGCFGQVVMAEAIGIDKEKPNKPLDVAVKMLKDDATDKDLSDLVSEMEMMKMIGKHKNILNLLGACTQDGPLYVLVEYASKGNLREYLRARRPPGTDYSFDTCKIPDEQLTFKDLVSCAYQVARGMEYLASQKCIHRDLAARNVLVTEENVMKIADFGLARDVHNIDYYKKTTNGRLPVKWMAPEALFDRVYTHQSDVWSYGVLLWEIFTLGGSPYPGIPVEELFKLLKEGHRMDKPANCTHELYMIMRECWHAVPSQRPTFRQLVEDHDRVLSMTSTDEYLDLSVPFEQYSPTCQDSSSTCSSGDDSVFSHDPLPTTPSLTNSASP</sequence>
<dbReference type="InterPro" id="IPR007110">
    <property type="entry name" value="Ig-like_dom"/>
</dbReference>
<evidence type="ECO:0000313" key="30">
    <source>
        <dbReference type="Proteomes" id="UP000694402"/>
    </source>
</evidence>
<dbReference type="PROSITE" id="PS50011">
    <property type="entry name" value="PROTEIN_KINASE_DOM"/>
    <property type="match status" value="1"/>
</dbReference>
<keyword evidence="2" id="KW-1003">Cell membrane</keyword>
<dbReference type="SMART" id="SM00409">
    <property type="entry name" value="IG"/>
    <property type="match status" value="3"/>
</dbReference>
<evidence type="ECO:0000256" key="10">
    <source>
        <dbReference type="ARBA" id="ARBA00022777"/>
    </source>
</evidence>
<feature type="binding site" evidence="22">
    <location>
        <position position="629"/>
    </location>
    <ligand>
        <name>ATP</name>
        <dbReference type="ChEBI" id="CHEBI:30616"/>
    </ligand>
</feature>
<keyword evidence="8" id="KW-0677">Repeat</keyword>
<feature type="domain" description="Protein kinase" evidence="27">
    <location>
        <begin position="480"/>
        <end position="759"/>
    </location>
</feature>
<dbReference type="PROSITE" id="PS00107">
    <property type="entry name" value="PROTEIN_KINASE_ATP"/>
    <property type="match status" value="1"/>
</dbReference>
<dbReference type="Gene3D" id="6.10.250.1740">
    <property type="match status" value="1"/>
</dbReference>
<dbReference type="InterPro" id="IPR003599">
    <property type="entry name" value="Ig_sub"/>
</dbReference>
<feature type="binding site" evidence="22">
    <location>
        <position position="643"/>
    </location>
    <ligand>
        <name>ATP</name>
        <dbReference type="ChEBI" id="CHEBI:30616"/>
    </ligand>
</feature>
<dbReference type="FunFam" id="1.10.510.10:FF:000007">
    <property type="entry name" value="Fibroblast growth factor receptor"/>
    <property type="match status" value="1"/>
</dbReference>
<proteinExistence type="inferred from homology"/>
<evidence type="ECO:0000256" key="14">
    <source>
        <dbReference type="ARBA" id="ARBA00023137"/>
    </source>
</evidence>
<evidence type="ECO:0000256" key="6">
    <source>
        <dbReference type="ARBA" id="ARBA00022703"/>
    </source>
</evidence>